<dbReference type="Proteomes" id="UP000078397">
    <property type="component" value="Unassembled WGS sequence"/>
</dbReference>
<feature type="compositionally biased region" description="Polar residues" evidence="1">
    <location>
        <begin position="19"/>
        <end position="28"/>
    </location>
</feature>
<evidence type="ECO:0000313" key="2">
    <source>
        <dbReference type="EMBL" id="OAQ59447.1"/>
    </source>
</evidence>
<dbReference type="GeneID" id="28852860"/>
<organism evidence="2 3">
    <name type="scientific">Pochonia chlamydosporia 170</name>
    <dbReference type="NCBI Taxonomy" id="1380566"/>
    <lineage>
        <taxon>Eukaryota</taxon>
        <taxon>Fungi</taxon>
        <taxon>Dikarya</taxon>
        <taxon>Ascomycota</taxon>
        <taxon>Pezizomycotina</taxon>
        <taxon>Sordariomycetes</taxon>
        <taxon>Hypocreomycetidae</taxon>
        <taxon>Hypocreales</taxon>
        <taxon>Clavicipitaceae</taxon>
        <taxon>Pochonia</taxon>
    </lineage>
</organism>
<proteinExistence type="predicted"/>
<feature type="region of interest" description="Disordered" evidence="1">
    <location>
        <begin position="398"/>
        <end position="443"/>
    </location>
</feature>
<feature type="compositionally biased region" description="Polar residues" evidence="1">
    <location>
        <begin position="458"/>
        <end position="467"/>
    </location>
</feature>
<protein>
    <submittedName>
        <fullName evidence="2">Uncharacterized protein</fullName>
    </submittedName>
</protein>
<feature type="region of interest" description="Disordered" evidence="1">
    <location>
        <begin position="458"/>
        <end position="498"/>
    </location>
</feature>
<dbReference type="RefSeq" id="XP_018137471.1">
    <property type="nucleotide sequence ID" value="XM_018288866.1"/>
</dbReference>
<dbReference type="STRING" id="1380566.A0A179F1W5"/>
<name>A0A179F1W5_METCM</name>
<dbReference type="AlphaFoldDB" id="A0A179F1W5"/>
<dbReference type="EMBL" id="LSBJ02000011">
    <property type="protein sequence ID" value="OAQ59447.1"/>
    <property type="molecule type" value="Genomic_DNA"/>
</dbReference>
<reference evidence="2 3" key="1">
    <citation type="journal article" date="2016" name="PLoS Pathog.">
        <title>Biosynthesis of antibiotic leucinostatins in bio-control fungus Purpureocillium lilacinum and their inhibition on phytophthora revealed by genome mining.</title>
        <authorList>
            <person name="Wang G."/>
            <person name="Liu Z."/>
            <person name="Lin R."/>
            <person name="Li E."/>
            <person name="Mao Z."/>
            <person name="Ling J."/>
            <person name="Yang Y."/>
            <person name="Yin W.B."/>
            <person name="Xie B."/>
        </authorList>
    </citation>
    <scope>NUCLEOTIDE SEQUENCE [LARGE SCALE GENOMIC DNA]</scope>
    <source>
        <strain evidence="2">170</strain>
    </source>
</reference>
<sequence length="561" mass="62190">MQSNSQDSSGSPSRRTLSEMMTQLSQMSKQAATTQQALQQTTKTLGARRETDLEKNNQGQIRAIVKRFPVLGLRVRAKIYHTKYTTPEVSPLGVKLAARVISLARGACPTPPGAKTGSSRYGKEFDQHLRDHGVYMNNRKSKPLNTEEARISLKQSRASLSPSQFTEEQFETFQRKNEDVVFESDVMADVIPIISGSCRIPSKQNVLFTELEPLTTSNAVRPKPDHFDGADLADLSVEVRNDDEVRQRVIPTNHASVPVAANFFIEAKGPDGNASVAQRQACYDGAYGARAMHTLQNYGTSNESYDGKAYTYSSTYHPATGTLQLYAHLVTAPTETGGRPEYHMTQLDTWGMTGNIQTFRRGATAFRNARDLARSHRDQFIHAANWRHASQDAQQNDENGLIANDSPQEQTANACGDNLGEDPKVYDAPQSLPTEDDTPNPSQASTILAAEDQGLSFATSFTSSSGNGPPVGSKRARQLSSPTNSWGRSSSKSRTRTNISELNKELSKKGQVEVPPCLQHDLWSRYNDENTPYTKSANNLERYMWRQIRAVPEWSYLESDK</sequence>
<comment type="caution">
    <text evidence="2">The sequence shown here is derived from an EMBL/GenBank/DDBJ whole genome shotgun (WGS) entry which is preliminary data.</text>
</comment>
<feature type="region of interest" description="Disordered" evidence="1">
    <location>
        <begin position="1"/>
        <end position="54"/>
    </location>
</feature>
<keyword evidence="3" id="KW-1185">Reference proteome</keyword>
<feature type="compositionally biased region" description="Low complexity" evidence="1">
    <location>
        <begin position="1"/>
        <end position="13"/>
    </location>
</feature>
<feature type="compositionally biased region" description="Polar residues" evidence="1">
    <location>
        <begin position="478"/>
        <end position="498"/>
    </location>
</feature>
<dbReference type="KEGG" id="pchm:VFPPC_10506"/>
<evidence type="ECO:0000256" key="1">
    <source>
        <dbReference type="SAM" id="MobiDB-lite"/>
    </source>
</evidence>
<feature type="compositionally biased region" description="Low complexity" evidence="1">
    <location>
        <begin position="29"/>
        <end position="45"/>
    </location>
</feature>
<evidence type="ECO:0000313" key="3">
    <source>
        <dbReference type="Proteomes" id="UP000078397"/>
    </source>
</evidence>
<accession>A0A179F1W5</accession>
<gene>
    <name evidence="2" type="ORF">VFPPC_10506</name>
</gene>
<dbReference type="OrthoDB" id="4960590at2759"/>